<dbReference type="AlphaFoldDB" id="R0JMQ7"/>
<sequence length="124" mass="13029">MCSVALSDTRTKAWISASAKQGLSALQFVAQVPGSGDAPSPSSSEQQENGFPTINSGGMQTDSADSQLCQESFQTLILLCSDSLHSFSEMGLCHLLPAPAASSLVLTPASVQGPEQHQLLWHKL</sequence>
<name>R0JMQ7_ANAPL</name>
<gene>
    <name evidence="2" type="ORF">Anapl_11660</name>
</gene>
<feature type="compositionally biased region" description="Low complexity" evidence="1">
    <location>
        <begin position="33"/>
        <end position="44"/>
    </location>
</feature>
<dbReference type="EMBL" id="KB743454">
    <property type="protein sequence ID" value="EOA98630.1"/>
    <property type="molecule type" value="Genomic_DNA"/>
</dbReference>
<protein>
    <submittedName>
        <fullName evidence="2">Uncharacterized protein</fullName>
    </submittedName>
</protein>
<keyword evidence="3" id="KW-1185">Reference proteome</keyword>
<dbReference type="Proteomes" id="UP000296049">
    <property type="component" value="Unassembled WGS sequence"/>
</dbReference>
<proteinExistence type="predicted"/>
<accession>R0JMQ7</accession>
<organism evidence="2 3">
    <name type="scientific">Anas platyrhynchos</name>
    <name type="common">Mallard</name>
    <name type="synonym">Anas boschas</name>
    <dbReference type="NCBI Taxonomy" id="8839"/>
    <lineage>
        <taxon>Eukaryota</taxon>
        <taxon>Metazoa</taxon>
        <taxon>Chordata</taxon>
        <taxon>Craniata</taxon>
        <taxon>Vertebrata</taxon>
        <taxon>Euteleostomi</taxon>
        <taxon>Archelosauria</taxon>
        <taxon>Archosauria</taxon>
        <taxon>Dinosauria</taxon>
        <taxon>Saurischia</taxon>
        <taxon>Theropoda</taxon>
        <taxon>Coelurosauria</taxon>
        <taxon>Aves</taxon>
        <taxon>Neognathae</taxon>
        <taxon>Galloanserae</taxon>
        <taxon>Anseriformes</taxon>
        <taxon>Anatidae</taxon>
        <taxon>Anatinae</taxon>
        <taxon>Anas</taxon>
    </lineage>
</organism>
<feature type="region of interest" description="Disordered" evidence="1">
    <location>
        <begin position="32"/>
        <end position="65"/>
    </location>
</feature>
<evidence type="ECO:0000313" key="3">
    <source>
        <dbReference type="Proteomes" id="UP000296049"/>
    </source>
</evidence>
<evidence type="ECO:0000313" key="2">
    <source>
        <dbReference type="EMBL" id="EOA98630.1"/>
    </source>
</evidence>
<reference evidence="3" key="1">
    <citation type="journal article" date="2013" name="Nat. Genet.">
        <title>The duck genome and transcriptome provide insight into an avian influenza virus reservoir species.</title>
        <authorList>
            <person name="Huang Y."/>
            <person name="Li Y."/>
            <person name="Burt D.W."/>
            <person name="Chen H."/>
            <person name="Zhang Y."/>
            <person name="Qian W."/>
            <person name="Kim H."/>
            <person name="Gan S."/>
            <person name="Zhao Y."/>
            <person name="Li J."/>
            <person name="Yi K."/>
            <person name="Feng H."/>
            <person name="Zhu P."/>
            <person name="Li B."/>
            <person name="Liu Q."/>
            <person name="Fairley S."/>
            <person name="Magor K.E."/>
            <person name="Du Z."/>
            <person name="Hu X."/>
            <person name="Goodman L."/>
            <person name="Tafer H."/>
            <person name="Vignal A."/>
            <person name="Lee T."/>
            <person name="Kim K.W."/>
            <person name="Sheng Z."/>
            <person name="An Y."/>
            <person name="Searle S."/>
            <person name="Herrero J."/>
            <person name="Groenen M.A."/>
            <person name="Crooijmans R.P."/>
            <person name="Faraut T."/>
            <person name="Cai Q."/>
            <person name="Webster R.G."/>
            <person name="Aldridge J.R."/>
            <person name="Warren W.C."/>
            <person name="Bartschat S."/>
            <person name="Kehr S."/>
            <person name="Marz M."/>
            <person name="Stadler P.F."/>
            <person name="Smith J."/>
            <person name="Kraus R.H."/>
            <person name="Zhao Y."/>
            <person name="Ren L."/>
            <person name="Fei J."/>
            <person name="Morisson M."/>
            <person name="Kaiser P."/>
            <person name="Griffin D.K."/>
            <person name="Rao M."/>
            <person name="Pitel F."/>
            <person name="Wang J."/>
            <person name="Li N."/>
        </authorList>
    </citation>
    <scope>NUCLEOTIDE SEQUENCE [LARGE SCALE GENOMIC DNA]</scope>
</reference>
<feature type="compositionally biased region" description="Polar residues" evidence="1">
    <location>
        <begin position="45"/>
        <end position="65"/>
    </location>
</feature>
<evidence type="ECO:0000256" key="1">
    <source>
        <dbReference type="SAM" id="MobiDB-lite"/>
    </source>
</evidence>